<accession>A0A7R9HJ58</accession>
<sequence length="173" mass="19432">MWPPKREKPPPVNPTRIRTSISPSSAVELNTTSALANYATEAGLASVKRQKRPPPPYAPIARVHNLAFKTRGSTVFELQFLRKEVKILSLKERILEELAQVSQFLNQKIMATMGSSPNYQLKKEIGQLKQTGLYMSGVMSDNVFSPQDEKFLSNLFTTQITGQWSYLSNSICN</sequence>
<evidence type="ECO:0000256" key="1">
    <source>
        <dbReference type="SAM" id="MobiDB-lite"/>
    </source>
</evidence>
<feature type="region of interest" description="Disordered" evidence="1">
    <location>
        <begin position="1"/>
        <end position="24"/>
    </location>
</feature>
<gene>
    <name evidence="2" type="ORF">TMSB3V08_LOCUS1246</name>
</gene>
<dbReference type="AlphaFoldDB" id="A0A7R9HJ58"/>
<evidence type="ECO:0000313" key="2">
    <source>
        <dbReference type="EMBL" id="CAD7424289.1"/>
    </source>
</evidence>
<reference evidence="2" key="1">
    <citation type="submission" date="2020-11" db="EMBL/GenBank/DDBJ databases">
        <authorList>
            <person name="Tran Van P."/>
        </authorList>
    </citation>
    <scope>NUCLEOTIDE SEQUENCE</scope>
</reference>
<dbReference type="EMBL" id="OB792773">
    <property type="protein sequence ID" value="CAD7424289.1"/>
    <property type="molecule type" value="Genomic_DNA"/>
</dbReference>
<protein>
    <submittedName>
        <fullName evidence="2">Uncharacterized protein</fullName>
    </submittedName>
</protein>
<proteinExistence type="predicted"/>
<name>A0A7R9HJ58_9NEOP</name>
<organism evidence="2">
    <name type="scientific">Timema monikensis</name>
    <dbReference type="NCBI Taxonomy" id="170555"/>
    <lineage>
        <taxon>Eukaryota</taxon>
        <taxon>Metazoa</taxon>
        <taxon>Ecdysozoa</taxon>
        <taxon>Arthropoda</taxon>
        <taxon>Hexapoda</taxon>
        <taxon>Insecta</taxon>
        <taxon>Pterygota</taxon>
        <taxon>Neoptera</taxon>
        <taxon>Polyneoptera</taxon>
        <taxon>Phasmatodea</taxon>
        <taxon>Timematodea</taxon>
        <taxon>Timematoidea</taxon>
        <taxon>Timematidae</taxon>
        <taxon>Timema</taxon>
    </lineage>
</organism>